<name>A0A1I0XS35_9CLOT</name>
<dbReference type="EMBL" id="FOKI01000009">
    <property type="protein sequence ID" value="SFB03070.1"/>
    <property type="molecule type" value="Genomic_DNA"/>
</dbReference>
<dbReference type="RefSeq" id="WP_177199340.1">
    <property type="nucleotide sequence ID" value="NZ_FOKI01000009.1"/>
</dbReference>
<dbReference type="STRING" id="84698.SAMN04488528_100974"/>
<organism evidence="1 2">
    <name type="scientific">Clostridium frigidicarnis</name>
    <dbReference type="NCBI Taxonomy" id="84698"/>
    <lineage>
        <taxon>Bacteria</taxon>
        <taxon>Bacillati</taxon>
        <taxon>Bacillota</taxon>
        <taxon>Clostridia</taxon>
        <taxon>Eubacteriales</taxon>
        <taxon>Clostridiaceae</taxon>
        <taxon>Clostridium</taxon>
    </lineage>
</organism>
<evidence type="ECO:0000313" key="2">
    <source>
        <dbReference type="Proteomes" id="UP000198619"/>
    </source>
</evidence>
<dbReference type="Proteomes" id="UP000198619">
    <property type="component" value="Unassembled WGS sequence"/>
</dbReference>
<evidence type="ECO:0000313" key="1">
    <source>
        <dbReference type="EMBL" id="SFB03070.1"/>
    </source>
</evidence>
<sequence>MEKIKGNIYLVEVGKVIYLIHKPKNINKNSKNILKSSNTNEVCNFN</sequence>
<dbReference type="AlphaFoldDB" id="A0A1I0XS35"/>
<proteinExistence type="predicted"/>
<protein>
    <submittedName>
        <fullName evidence="1">Uncharacterized protein</fullName>
    </submittedName>
</protein>
<gene>
    <name evidence="1" type="ORF">SAMN04488528_100974</name>
</gene>
<accession>A0A1I0XS35</accession>
<keyword evidence="2" id="KW-1185">Reference proteome</keyword>
<reference evidence="1 2" key="1">
    <citation type="submission" date="2016-10" db="EMBL/GenBank/DDBJ databases">
        <authorList>
            <person name="de Groot N.N."/>
        </authorList>
    </citation>
    <scope>NUCLEOTIDE SEQUENCE [LARGE SCALE GENOMIC DNA]</scope>
    <source>
        <strain evidence="1 2">DSM 12271</strain>
    </source>
</reference>